<dbReference type="Proteomes" id="UP000520767">
    <property type="component" value="Unassembled WGS sequence"/>
</dbReference>
<reference evidence="1 2" key="1">
    <citation type="submission" date="2020-08" db="EMBL/GenBank/DDBJ databases">
        <title>Genomic Encyclopedia of Type Strains, Phase III (KMG-III): the genomes of soil and plant-associated and newly described type strains.</title>
        <authorList>
            <person name="Whitman W."/>
        </authorList>
    </citation>
    <scope>NUCLEOTIDE SEQUENCE [LARGE SCALE GENOMIC DNA]</scope>
    <source>
        <strain evidence="1 2">CECT 8960</strain>
    </source>
</reference>
<dbReference type="EMBL" id="JACHJQ010000007">
    <property type="protein sequence ID" value="MBB4910535.1"/>
    <property type="molecule type" value="Genomic_DNA"/>
</dbReference>
<evidence type="ECO:0000313" key="2">
    <source>
        <dbReference type="Proteomes" id="UP000520767"/>
    </source>
</evidence>
<gene>
    <name evidence="1" type="ORF">FHR82_006793</name>
</gene>
<comment type="caution">
    <text evidence="1">The sequence shown here is derived from an EMBL/GenBank/DDBJ whole genome shotgun (WGS) entry which is preliminary data.</text>
</comment>
<dbReference type="AlphaFoldDB" id="A0A7W7QBD5"/>
<protein>
    <submittedName>
        <fullName evidence="1">Uncharacterized protein</fullName>
    </submittedName>
</protein>
<accession>A0A7W7QBD5</accession>
<name>A0A7W7QBD5_9PSEU</name>
<proteinExistence type="predicted"/>
<evidence type="ECO:0000313" key="1">
    <source>
        <dbReference type="EMBL" id="MBB4910535.1"/>
    </source>
</evidence>
<organism evidence="1 2">
    <name type="scientific">Actinophytocola algeriensis</name>
    <dbReference type="NCBI Taxonomy" id="1768010"/>
    <lineage>
        <taxon>Bacteria</taxon>
        <taxon>Bacillati</taxon>
        <taxon>Actinomycetota</taxon>
        <taxon>Actinomycetes</taxon>
        <taxon>Pseudonocardiales</taxon>
        <taxon>Pseudonocardiaceae</taxon>
    </lineage>
</organism>
<sequence>MSLWLLGVAAVSLAVKSEHDQRLPST</sequence>
<keyword evidence="2" id="KW-1185">Reference proteome</keyword>